<organism evidence="4 5">
    <name type="scientific">Winogradskyella pelagia</name>
    <dbReference type="NCBI Taxonomy" id="2819984"/>
    <lineage>
        <taxon>Bacteria</taxon>
        <taxon>Pseudomonadati</taxon>
        <taxon>Bacteroidota</taxon>
        <taxon>Flavobacteriia</taxon>
        <taxon>Flavobacteriales</taxon>
        <taxon>Flavobacteriaceae</taxon>
        <taxon>Winogradskyella</taxon>
    </lineage>
</organism>
<protein>
    <submittedName>
        <fullName evidence="4">Glycosyltransferase</fullName>
    </submittedName>
</protein>
<reference evidence="4 5" key="1">
    <citation type="submission" date="2021-03" db="EMBL/GenBank/DDBJ databases">
        <title>Winogradskyella sp. nov., isolated from costal sediment.</title>
        <authorList>
            <person name="Gao C."/>
        </authorList>
    </citation>
    <scope>NUCLEOTIDE SEQUENCE [LARGE SCALE GENOMIC DNA]</scope>
    <source>
        <strain evidence="4 5">DF17</strain>
    </source>
</reference>
<gene>
    <name evidence="4" type="ORF">J4050_09120</name>
</gene>
<keyword evidence="5" id="KW-1185">Reference proteome</keyword>
<evidence type="ECO:0000313" key="4">
    <source>
        <dbReference type="EMBL" id="MBO3116907.1"/>
    </source>
</evidence>
<accession>A0ABS3T2D8</accession>
<sequence length="314" mass="36320">MTNLISVIVPVYNAERYVERCVKSICGQTYRNLEIILVNDGSTDNSKEICERLSKKDSRIKVINQSNGGSSIARNTGLDNATGDIISFVDSDDHIVAHMLETMLNLLNQHNLDVVEIERNSAFDNSRFDNSFSIEKTAEATARIIRTTGFQCWKRIYRRSVVEDLRFIPKIIHQDVFFTIDVVNKVDNIGFLNSPLYIYNRDSVGIIRSKYSKMKRNIAIRATEYLQEKTVKDPEVLKAMNDYIVSYYTDHFFLLSRNTKFDKKKTYRKKLRREIKGAINTENRNLRSMMAAYCPLTMMELLSSFGKTLKSRLN</sequence>
<dbReference type="Pfam" id="PF00535">
    <property type="entry name" value="Glycos_transf_2"/>
    <property type="match status" value="1"/>
</dbReference>
<dbReference type="InterPro" id="IPR029044">
    <property type="entry name" value="Nucleotide-diphossugar_trans"/>
</dbReference>
<dbReference type="Gene3D" id="3.90.550.10">
    <property type="entry name" value="Spore Coat Polysaccharide Biosynthesis Protein SpsA, Chain A"/>
    <property type="match status" value="1"/>
</dbReference>
<dbReference type="Proteomes" id="UP000676776">
    <property type="component" value="Unassembled WGS sequence"/>
</dbReference>
<dbReference type="SUPFAM" id="SSF53448">
    <property type="entry name" value="Nucleotide-diphospho-sugar transferases"/>
    <property type="match status" value="1"/>
</dbReference>
<evidence type="ECO:0000256" key="2">
    <source>
        <dbReference type="ARBA" id="ARBA00022679"/>
    </source>
</evidence>
<keyword evidence="1" id="KW-0328">Glycosyltransferase</keyword>
<dbReference type="RefSeq" id="WP_208154270.1">
    <property type="nucleotide sequence ID" value="NZ_JAGEVF010000006.1"/>
</dbReference>
<dbReference type="EMBL" id="JAGEVF010000006">
    <property type="protein sequence ID" value="MBO3116907.1"/>
    <property type="molecule type" value="Genomic_DNA"/>
</dbReference>
<dbReference type="PANTHER" id="PTHR22916:SF51">
    <property type="entry name" value="GLYCOSYLTRANSFERASE EPSH-RELATED"/>
    <property type="match status" value="1"/>
</dbReference>
<dbReference type="InterPro" id="IPR001173">
    <property type="entry name" value="Glyco_trans_2-like"/>
</dbReference>
<evidence type="ECO:0000259" key="3">
    <source>
        <dbReference type="Pfam" id="PF00535"/>
    </source>
</evidence>
<name>A0ABS3T2D8_9FLAO</name>
<dbReference type="PANTHER" id="PTHR22916">
    <property type="entry name" value="GLYCOSYLTRANSFERASE"/>
    <property type="match status" value="1"/>
</dbReference>
<evidence type="ECO:0000313" key="5">
    <source>
        <dbReference type="Proteomes" id="UP000676776"/>
    </source>
</evidence>
<comment type="caution">
    <text evidence="4">The sequence shown here is derived from an EMBL/GenBank/DDBJ whole genome shotgun (WGS) entry which is preliminary data.</text>
</comment>
<feature type="domain" description="Glycosyltransferase 2-like" evidence="3">
    <location>
        <begin position="6"/>
        <end position="165"/>
    </location>
</feature>
<dbReference type="CDD" id="cd00761">
    <property type="entry name" value="Glyco_tranf_GTA_type"/>
    <property type="match status" value="1"/>
</dbReference>
<proteinExistence type="predicted"/>
<evidence type="ECO:0000256" key="1">
    <source>
        <dbReference type="ARBA" id="ARBA00022676"/>
    </source>
</evidence>
<keyword evidence="2" id="KW-0808">Transferase</keyword>